<dbReference type="EnsemblMetazoa" id="tetur23g00560.1">
    <property type="protein sequence ID" value="tetur23g00560.1"/>
    <property type="gene ID" value="tetur23g00560"/>
</dbReference>
<accession>T1KVG5</accession>
<evidence type="ECO:0000313" key="1">
    <source>
        <dbReference type="EnsemblMetazoa" id="tetur23g00560.1"/>
    </source>
</evidence>
<proteinExistence type="predicted"/>
<sequence length="48" mass="5506">MIVSYASMTKGEMKKERKGIRRKTINTFSTTHVDVTKVKLTLHPSLEI</sequence>
<reference evidence="2" key="1">
    <citation type="submission" date="2011-08" db="EMBL/GenBank/DDBJ databases">
        <authorList>
            <person name="Rombauts S."/>
        </authorList>
    </citation>
    <scope>NUCLEOTIDE SEQUENCE</scope>
    <source>
        <strain evidence="2">London</strain>
    </source>
</reference>
<reference evidence="1" key="2">
    <citation type="submission" date="2015-06" db="UniProtKB">
        <authorList>
            <consortium name="EnsemblMetazoa"/>
        </authorList>
    </citation>
    <scope>IDENTIFICATION</scope>
</reference>
<dbReference type="HOGENOM" id="CLU_3160597_0_0_1"/>
<protein>
    <submittedName>
        <fullName evidence="1">Uncharacterized protein</fullName>
    </submittedName>
</protein>
<name>T1KVG5_TETUR</name>
<organism evidence="1 2">
    <name type="scientific">Tetranychus urticae</name>
    <name type="common">Two-spotted spider mite</name>
    <dbReference type="NCBI Taxonomy" id="32264"/>
    <lineage>
        <taxon>Eukaryota</taxon>
        <taxon>Metazoa</taxon>
        <taxon>Ecdysozoa</taxon>
        <taxon>Arthropoda</taxon>
        <taxon>Chelicerata</taxon>
        <taxon>Arachnida</taxon>
        <taxon>Acari</taxon>
        <taxon>Acariformes</taxon>
        <taxon>Trombidiformes</taxon>
        <taxon>Prostigmata</taxon>
        <taxon>Eleutherengona</taxon>
        <taxon>Raphignathae</taxon>
        <taxon>Tetranychoidea</taxon>
        <taxon>Tetranychidae</taxon>
        <taxon>Tetranychus</taxon>
    </lineage>
</organism>
<dbReference type="Proteomes" id="UP000015104">
    <property type="component" value="Unassembled WGS sequence"/>
</dbReference>
<keyword evidence="2" id="KW-1185">Reference proteome</keyword>
<dbReference type="AlphaFoldDB" id="T1KVG5"/>
<dbReference type="EMBL" id="CAEY01000613">
    <property type="status" value="NOT_ANNOTATED_CDS"/>
    <property type="molecule type" value="Genomic_DNA"/>
</dbReference>
<evidence type="ECO:0000313" key="2">
    <source>
        <dbReference type="Proteomes" id="UP000015104"/>
    </source>
</evidence>